<name>A0A1F5KPV4_9BACT</name>
<dbReference type="Proteomes" id="UP000178565">
    <property type="component" value="Unassembled WGS sequence"/>
</dbReference>
<gene>
    <name evidence="1" type="ORF">A3B45_00345</name>
</gene>
<dbReference type="Pfam" id="PF03385">
    <property type="entry name" value="STELLO"/>
    <property type="match status" value="1"/>
</dbReference>
<evidence type="ECO:0000313" key="1">
    <source>
        <dbReference type="EMBL" id="OGE42641.1"/>
    </source>
</evidence>
<dbReference type="STRING" id="1797785.A3B45_00345"/>
<proteinExistence type="predicted"/>
<dbReference type="EMBL" id="MFDM01000023">
    <property type="protein sequence ID" value="OGE42641.1"/>
    <property type="molecule type" value="Genomic_DNA"/>
</dbReference>
<dbReference type="PANTHER" id="PTHR31362:SF0">
    <property type="entry name" value="EXOSTOSIN DOMAIN-CONTAINING PROTEIN-RELATED"/>
    <property type="match status" value="1"/>
</dbReference>
<evidence type="ECO:0000313" key="2">
    <source>
        <dbReference type="Proteomes" id="UP000178565"/>
    </source>
</evidence>
<protein>
    <recommendedName>
        <fullName evidence="3">DUF288 domain-containing protein</fullName>
    </recommendedName>
</protein>
<accession>A0A1F5KPV4</accession>
<comment type="caution">
    <text evidence="1">The sequence shown here is derived from an EMBL/GenBank/DDBJ whole genome shotgun (WGS) entry which is preliminary data.</text>
</comment>
<dbReference type="InterPro" id="IPR005049">
    <property type="entry name" value="STL-like"/>
</dbReference>
<evidence type="ECO:0008006" key="3">
    <source>
        <dbReference type="Google" id="ProtNLM"/>
    </source>
</evidence>
<sequence length="326" mass="37942">MNKAIVVTTIHSPSKAVKQFSNLTNWQLISVGDLKTPGDWQVPNVDYLAPKDQDKLFPKFSALLGWNRYARKNIGYLYAIKNGAKIIAEIDDDIAPYKTYPPQISENKNIPLISGEKFVNIYNLFGSKDSWPRGFPITKVTKKQRLRMKKAQVYSPIQNSLLDQNGDFDAIYRLTSDKNIRYRKSGQYALEKGVYCPFHSGNTFWYPPVFMLLYLPTYTNPHVEDIWRSYIAQRLMWEINGHLTFIYPTVYTNQRNKHNYLKDFEYELPLFLQTEKLIKVLNYLSLNNNLGSSLIKIYQALVKEGIMKKEELATVTEWIKQVEKLG</sequence>
<reference evidence="1 2" key="1">
    <citation type="journal article" date="2016" name="Nat. Commun.">
        <title>Thousands of microbial genomes shed light on interconnected biogeochemical processes in an aquifer system.</title>
        <authorList>
            <person name="Anantharaman K."/>
            <person name="Brown C.T."/>
            <person name="Hug L.A."/>
            <person name="Sharon I."/>
            <person name="Castelle C.J."/>
            <person name="Probst A.J."/>
            <person name="Thomas B.C."/>
            <person name="Singh A."/>
            <person name="Wilkins M.J."/>
            <person name="Karaoz U."/>
            <person name="Brodie E.L."/>
            <person name="Williams K.H."/>
            <person name="Hubbard S.S."/>
            <person name="Banfield J.F."/>
        </authorList>
    </citation>
    <scope>NUCLEOTIDE SEQUENCE [LARGE SCALE GENOMIC DNA]</scope>
</reference>
<organism evidence="1 2">
    <name type="scientific">Candidatus Daviesbacteria bacterium RIFCSPLOWO2_01_FULL_39_12</name>
    <dbReference type="NCBI Taxonomy" id="1797785"/>
    <lineage>
        <taxon>Bacteria</taxon>
        <taxon>Candidatus Daviesiibacteriota</taxon>
    </lineage>
</organism>
<dbReference type="PANTHER" id="PTHR31362">
    <property type="entry name" value="GLYCOSYLTRANSFERASE STELLO1-RELATED"/>
    <property type="match status" value="1"/>
</dbReference>
<dbReference type="AlphaFoldDB" id="A0A1F5KPV4"/>